<dbReference type="Pfam" id="PF04143">
    <property type="entry name" value="Sulf_transp"/>
    <property type="match status" value="1"/>
</dbReference>
<organism evidence="10 11">
    <name type="scientific">Spirochaeta africana (strain ATCC 700263 / DSM 8902 / Z-7692)</name>
    <dbReference type="NCBI Taxonomy" id="889378"/>
    <lineage>
        <taxon>Bacteria</taxon>
        <taxon>Pseudomonadati</taxon>
        <taxon>Spirochaetota</taxon>
        <taxon>Spirochaetia</taxon>
        <taxon>Spirochaetales</taxon>
        <taxon>Spirochaetaceae</taxon>
        <taxon>Spirochaeta</taxon>
    </lineage>
</organism>
<evidence type="ECO:0000313" key="11">
    <source>
        <dbReference type="Proteomes" id="UP000007383"/>
    </source>
</evidence>
<comment type="similarity">
    <text evidence="8">Belongs to the TsuA/YedE (TC 9.B.102) family.</text>
</comment>
<feature type="transmembrane region" description="Helical" evidence="9">
    <location>
        <begin position="62"/>
        <end position="82"/>
    </location>
</feature>
<feature type="transmembrane region" description="Helical" evidence="9">
    <location>
        <begin position="12"/>
        <end position="30"/>
    </location>
</feature>
<dbReference type="InterPro" id="IPR007272">
    <property type="entry name" value="Sulf_transp_TsuA/YedE"/>
</dbReference>
<dbReference type="RefSeq" id="WP_014454363.1">
    <property type="nucleotide sequence ID" value="NC_017098.1"/>
</dbReference>
<sequence>MIEFISQPWPWFVSGPLLGLMVPLLLFIGNKQFGISSSLRHICTAALPLKSEYFRYNWRDHAWSLFLVAGTIAGALIARLFLNANTTPELSAAFQQRLQSWGMLPAAGLAPGEIFSGDAVFSLRSLVMLAGGGFLIGFGTRYANGCTSGHAIMGLSLLNLGSLVAVVGFFIGGLIMAHLLLPFILAL</sequence>
<keyword evidence="11" id="KW-1185">Reference proteome</keyword>
<dbReference type="AlphaFoldDB" id="H9UFS2"/>
<dbReference type="Proteomes" id="UP000007383">
    <property type="component" value="Chromosome"/>
</dbReference>
<reference evidence="11" key="1">
    <citation type="journal article" date="2013" name="Stand. Genomic Sci.">
        <title>Complete genome sequence of the halophilic bacterium Spirochaeta africana type strain (Z-7692(T)) from the alkaline Lake Magadi in the East African Rift.</title>
        <authorList>
            <person name="Liolos K."/>
            <person name="Abt B."/>
            <person name="Scheuner C."/>
            <person name="Teshima H."/>
            <person name="Held B."/>
            <person name="Lapidus A."/>
            <person name="Nolan M."/>
            <person name="Lucas S."/>
            <person name="Deshpande S."/>
            <person name="Cheng J.F."/>
            <person name="Tapia R."/>
            <person name="Goodwin L.A."/>
            <person name="Pitluck S."/>
            <person name="Pagani I."/>
            <person name="Ivanova N."/>
            <person name="Mavromatis K."/>
            <person name="Mikhailova N."/>
            <person name="Huntemann M."/>
            <person name="Pati A."/>
            <person name="Chen A."/>
            <person name="Palaniappan K."/>
            <person name="Land M."/>
            <person name="Rohde M."/>
            <person name="Tindall B.J."/>
            <person name="Detter J.C."/>
            <person name="Goker M."/>
            <person name="Bristow J."/>
            <person name="Eisen J.A."/>
            <person name="Markowitz V."/>
            <person name="Hugenholtz P."/>
            <person name="Woyke T."/>
            <person name="Klenk H.P."/>
            <person name="Kyrpides N.C."/>
        </authorList>
    </citation>
    <scope>NUCLEOTIDE SEQUENCE</scope>
    <source>
        <strain evidence="11">ATCC 700263 / DSM 8902 / Z-7692</strain>
    </source>
</reference>
<comment type="subcellular location">
    <subcellularLocation>
        <location evidence="1">Cell inner membrane</location>
        <topology evidence="1">Multi-pass membrane protein</topology>
    </subcellularLocation>
</comment>
<dbReference type="KEGG" id="sfc:Spiaf_0257"/>
<proteinExistence type="inferred from homology"/>
<keyword evidence="2" id="KW-0813">Transport</keyword>
<dbReference type="eggNOG" id="COG2391">
    <property type="taxonomic scope" value="Bacteria"/>
</dbReference>
<keyword evidence="3" id="KW-1003">Cell membrane</keyword>
<evidence type="ECO:0000256" key="3">
    <source>
        <dbReference type="ARBA" id="ARBA00022475"/>
    </source>
</evidence>
<protein>
    <submittedName>
        <fullName evidence="10">YeeE/YedE family protein (DUF395)</fullName>
    </submittedName>
</protein>
<evidence type="ECO:0000256" key="2">
    <source>
        <dbReference type="ARBA" id="ARBA00022448"/>
    </source>
</evidence>
<evidence type="ECO:0000256" key="8">
    <source>
        <dbReference type="ARBA" id="ARBA00035655"/>
    </source>
</evidence>
<keyword evidence="4" id="KW-0997">Cell inner membrane</keyword>
<name>H9UFS2_SPIAZ</name>
<dbReference type="PATRIC" id="fig|889378.3.peg.260"/>
<dbReference type="PANTHER" id="PTHR30574:SF1">
    <property type="entry name" value="SULPHUR TRANSPORT DOMAIN-CONTAINING PROTEIN"/>
    <property type="match status" value="1"/>
</dbReference>
<keyword evidence="6 9" id="KW-1133">Transmembrane helix</keyword>
<evidence type="ECO:0000256" key="5">
    <source>
        <dbReference type="ARBA" id="ARBA00022692"/>
    </source>
</evidence>
<dbReference type="HOGENOM" id="CLU_1452982_0_0_12"/>
<evidence type="ECO:0000256" key="9">
    <source>
        <dbReference type="SAM" id="Phobius"/>
    </source>
</evidence>
<evidence type="ECO:0000256" key="4">
    <source>
        <dbReference type="ARBA" id="ARBA00022519"/>
    </source>
</evidence>
<keyword evidence="5 9" id="KW-0812">Transmembrane</keyword>
<evidence type="ECO:0000313" key="10">
    <source>
        <dbReference type="EMBL" id="AFG36365.1"/>
    </source>
</evidence>
<evidence type="ECO:0000256" key="7">
    <source>
        <dbReference type="ARBA" id="ARBA00023136"/>
    </source>
</evidence>
<dbReference type="STRING" id="889378.Spiaf_0257"/>
<dbReference type="EMBL" id="CP003282">
    <property type="protein sequence ID" value="AFG36365.1"/>
    <property type="molecule type" value="Genomic_DNA"/>
</dbReference>
<keyword evidence="7 9" id="KW-0472">Membrane</keyword>
<dbReference type="PANTHER" id="PTHR30574">
    <property type="entry name" value="INNER MEMBRANE PROTEIN YEDE"/>
    <property type="match status" value="1"/>
</dbReference>
<accession>H9UFS2</accession>
<feature type="transmembrane region" description="Helical" evidence="9">
    <location>
        <begin position="119"/>
        <end position="139"/>
    </location>
</feature>
<evidence type="ECO:0000256" key="1">
    <source>
        <dbReference type="ARBA" id="ARBA00004429"/>
    </source>
</evidence>
<evidence type="ECO:0000256" key="6">
    <source>
        <dbReference type="ARBA" id="ARBA00022989"/>
    </source>
</evidence>
<gene>
    <name evidence="10" type="ordered locus">Spiaf_0257</name>
</gene>
<dbReference type="GO" id="GO:0005886">
    <property type="term" value="C:plasma membrane"/>
    <property type="evidence" value="ECO:0007669"/>
    <property type="project" value="UniProtKB-SubCell"/>
</dbReference>
<feature type="transmembrane region" description="Helical" evidence="9">
    <location>
        <begin position="160"/>
        <end position="185"/>
    </location>
</feature>